<sequence>MAASRGLRSFFYGALALSTSYKVAQGAEICDAVTQCRRNGGEMCIRSTGSCPPCIYSLNNEYTCFEKDSVTNTCPFTGVKYDCSTVWTSSANSTSSPSSNSSHSSGSNSSAGPHLGSVGTPDSPTTSTTTHSAETSSSNVPMYAGIGGGVLVVLLVAFFVINRRRQRNRQMPQFAMRDSPPPLSIKPGVSGKAPPSSGSSGYAPVLETTKGRYTRKHSDPAMLDGGRMSDTGYSGVTTVDSMDGMLTDHAMMPAVLGDPPASNRRGGIPRSFKRHNSGSSHGSSSYIEQQQIYQDVSARVTNSANVFDEYLKMKHEMNYDADETMSELDSERFSLASELTVGGDQGGIDPRDISMSLTESEYAEVENFQRSRGESECYSEMSYNDEKYSFSEELRESIASTKHGEREVEI</sequence>
<accession>A0A8K1FN92</accession>
<keyword evidence="2" id="KW-0812">Transmembrane</keyword>
<evidence type="ECO:0000256" key="3">
    <source>
        <dbReference type="SAM" id="SignalP"/>
    </source>
</evidence>
<feature type="region of interest" description="Disordered" evidence="1">
    <location>
        <begin position="93"/>
        <end position="139"/>
    </location>
</feature>
<dbReference type="OrthoDB" id="158917at2759"/>
<dbReference type="Proteomes" id="UP000794436">
    <property type="component" value="Unassembled WGS sequence"/>
</dbReference>
<proteinExistence type="predicted"/>
<dbReference type="EMBL" id="SPLM01000006">
    <property type="protein sequence ID" value="TMW67079.1"/>
    <property type="molecule type" value="Genomic_DNA"/>
</dbReference>
<comment type="caution">
    <text evidence="4">The sequence shown here is derived from an EMBL/GenBank/DDBJ whole genome shotgun (WGS) entry which is preliminary data.</text>
</comment>
<feature type="region of interest" description="Disordered" evidence="1">
    <location>
        <begin position="170"/>
        <end position="205"/>
    </location>
</feature>
<protein>
    <submittedName>
        <fullName evidence="4">Uncharacterized protein</fullName>
    </submittedName>
</protein>
<keyword evidence="2" id="KW-1133">Transmembrane helix</keyword>
<keyword evidence="3" id="KW-0732">Signal</keyword>
<feature type="chain" id="PRO_5035481943" evidence="3">
    <location>
        <begin position="27"/>
        <end position="410"/>
    </location>
</feature>
<feature type="transmembrane region" description="Helical" evidence="2">
    <location>
        <begin position="142"/>
        <end position="161"/>
    </location>
</feature>
<evidence type="ECO:0000313" key="4">
    <source>
        <dbReference type="EMBL" id="TMW67079.1"/>
    </source>
</evidence>
<reference evidence="4" key="1">
    <citation type="submission" date="2019-03" db="EMBL/GenBank/DDBJ databases">
        <title>Long read genome sequence of the mycoparasitic Pythium oligandrum ATCC 38472 isolated from sugarbeet rhizosphere.</title>
        <authorList>
            <person name="Gaulin E."/>
        </authorList>
    </citation>
    <scope>NUCLEOTIDE SEQUENCE</scope>
    <source>
        <strain evidence="4">ATCC 38472_TT</strain>
    </source>
</reference>
<evidence type="ECO:0000256" key="1">
    <source>
        <dbReference type="SAM" id="MobiDB-lite"/>
    </source>
</evidence>
<feature type="compositionally biased region" description="Low complexity" evidence="1">
    <location>
        <begin position="186"/>
        <end position="205"/>
    </location>
</feature>
<dbReference type="AlphaFoldDB" id="A0A8K1FN92"/>
<feature type="compositionally biased region" description="Low complexity" evidence="1">
    <location>
        <begin position="93"/>
        <end position="138"/>
    </location>
</feature>
<evidence type="ECO:0000313" key="5">
    <source>
        <dbReference type="Proteomes" id="UP000794436"/>
    </source>
</evidence>
<name>A0A8K1FN92_PYTOL</name>
<organism evidence="4 5">
    <name type="scientific">Pythium oligandrum</name>
    <name type="common">Mycoparasitic fungus</name>
    <dbReference type="NCBI Taxonomy" id="41045"/>
    <lineage>
        <taxon>Eukaryota</taxon>
        <taxon>Sar</taxon>
        <taxon>Stramenopiles</taxon>
        <taxon>Oomycota</taxon>
        <taxon>Peronosporomycetes</taxon>
        <taxon>Pythiales</taxon>
        <taxon>Pythiaceae</taxon>
        <taxon>Pythium</taxon>
    </lineage>
</organism>
<evidence type="ECO:0000256" key="2">
    <source>
        <dbReference type="SAM" id="Phobius"/>
    </source>
</evidence>
<feature type="signal peptide" evidence="3">
    <location>
        <begin position="1"/>
        <end position="26"/>
    </location>
</feature>
<keyword evidence="2" id="KW-0472">Membrane</keyword>
<keyword evidence="5" id="KW-1185">Reference proteome</keyword>
<gene>
    <name evidence="4" type="ORF">Poli38472_012195</name>
</gene>